<feature type="active site" description="Proton donor/acceptor" evidence="7">
    <location>
        <position position="146"/>
    </location>
</feature>
<reference evidence="9 10" key="1">
    <citation type="submission" date="2019-06" db="EMBL/GenBank/DDBJ databases">
        <title>Sorghum-associated microbial communities from plants grown in Nebraska, USA.</title>
        <authorList>
            <person name="Schachtman D."/>
        </authorList>
    </citation>
    <scope>NUCLEOTIDE SEQUENCE [LARGE SCALE GENOMIC DNA]</scope>
    <source>
        <strain evidence="9 10">1225</strain>
    </source>
</reference>
<dbReference type="UniPathway" id="UPA00219"/>
<dbReference type="PANTHER" id="PTHR38589">
    <property type="entry name" value="BLR0621 PROTEIN"/>
    <property type="match status" value="1"/>
</dbReference>
<dbReference type="OrthoDB" id="9804204at2"/>
<dbReference type="Proteomes" id="UP000320653">
    <property type="component" value="Unassembled WGS sequence"/>
</dbReference>
<keyword evidence="4 7" id="KW-0133">Cell shape</keyword>
<comment type="similarity">
    <text evidence="2">Belongs to the YkuD family.</text>
</comment>
<dbReference type="EMBL" id="VIWP01000006">
    <property type="protein sequence ID" value="TWF50181.1"/>
    <property type="molecule type" value="Genomic_DNA"/>
</dbReference>
<keyword evidence="10" id="KW-1185">Reference proteome</keyword>
<dbReference type="PROSITE" id="PS52029">
    <property type="entry name" value="LD_TPASE"/>
    <property type="match status" value="1"/>
</dbReference>
<evidence type="ECO:0000256" key="3">
    <source>
        <dbReference type="ARBA" id="ARBA00022679"/>
    </source>
</evidence>
<evidence type="ECO:0000256" key="2">
    <source>
        <dbReference type="ARBA" id="ARBA00005992"/>
    </source>
</evidence>
<proteinExistence type="inferred from homology"/>
<evidence type="ECO:0000256" key="5">
    <source>
        <dbReference type="ARBA" id="ARBA00022984"/>
    </source>
</evidence>
<protein>
    <submittedName>
        <fullName evidence="9">L,D-peptidoglycan transpeptidase YkuD (ErfK/YbiS/YcfS/YnhG family)</fullName>
    </submittedName>
</protein>
<accession>A0A561QIJ4</accession>
<dbReference type="SUPFAM" id="SSF141523">
    <property type="entry name" value="L,D-transpeptidase catalytic domain-like"/>
    <property type="match status" value="1"/>
</dbReference>
<comment type="caution">
    <text evidence="9">The sequence shown here is derived from an EMBL/GenBank/DDBJ whole genome shotgun (WGS) entry which is preliminary data.</text>
</comment>
<dbReference type="InterPro" id="IPR038063">
    <property type="entry name" value="Transpep_catalytic_dom"/>
</dbReference>
<feature type="active site" description="Nucleophile" evidence="7">
    <location>
        <position position="158"/>
    </location>
</feature>
<comment type="pathway">
    <text evidence="1 7">Cell wall biogenesis; peptidoglycan biosynthesis.</text>
</comment>
<keyword evidence="5 7" id="KW-0573">Peptidoglycan synthesis</keyword>
<dbReference type="InterPro" id="IPR005490">
    <property type="entry name" value="LD_TPept_cat_dom"/>
</dbReference>
<gene>
    <name evidence="9" type="ORF">FHW37_106141</name>
</gene>
<dbReference type="GO" id="GO:0004180">
    <property type="term" value="F:carboxypeptidase activity"/>
    <property type="evidence" value="ECO:0007669"/>
    <property type="project" value="UniProtKB-ARBA"/>
</dbReference>
<dbReference type="RefSeq" id="WP_145640422.1">
    <property type="nucleotide sequence ID" value="NZ_VIWP01000006.1"/>
</dbReference>
<dbReference type="GO" id="GO:0071555">
    <property type="term" value="P:cell wall organization"/>
    <property type="evidence" value="ECO:0007669"/>
    <property type="project" value="UniProtKB-UniRule"/>
</dbReference>
<keyword evidence="6 7" id="KW-0961">Cell wall biogenesis/degradation</keyword>
<dbReference type="Pfam" id="PF03734">
    <property type="entry name" value="YkuD"/>
    <property type="match status" value="1"/>
</dbReference>
<feature type="domain" description="L,D-TPase catalytic" evidence="8">
    <location>
        <begin position="15"/>
        <end position="182"/>
    </location>
</feature>
<organism evidence="9 10">
    <name type="scientific">Neorhizobium alkalisoli</name>
    <dbReference type="NCBI Taxonomy" id="528178"/>
    <lineage>
        <taxon>Bacteria</taxon>
        <taxon>Pseudomonadati</taxon>
        <taxon>Pseudomonadota</taxon>
        <taxon>Alphaproteobacteria</taxon>
        <taxon>Hyphomicrobiales</taxon>
        <taxon>Rhizobiaceae</taxon>
        <taxon>Rhizobium/Agrobacterium group</taxon>
        <taxon>Neorhizobium</taxon>
    </lineage>
</organism>
<name>A0A561QIJ4_9HYPH</name>
<keyword evidence="3" id="KW-0808">Transferase</keyword>
<dbReference type="PANTHER" id="PTHR38589:SF1">
    <property type="entry name" value="BLR0621 PROTEIN"/>
    <property type="match status" value="1"/>
</dbReference>
<sequence>MQPFRDQKHRKVSVLTVRSAPRDRKRALVSLGGITVPAAIGRSGTTPFKREGDGATPIAPMRILSGFVRGERVSLPPTRLPMRRIGKDMLWCDEPRHPAYNRLVKAPFRPSHEEMMRADGLYDICLVLDWNISSRKRYGGSAIFFHLIKPGYQPTAGCVAVSLRDMQRLLRVMRPGMVVKVLG</sequence>
<dbReference type="AlphaFoldDB" id="A0A561QIJ4"/>
<evidence type="ECO:0000256" key="7">
    <source>
        <dbReference type="PROSITE-ProRule" id="PRU01373"/>
    </source>
</evidence>
<dbReference type="GO" id="GO:0016740">
    <property type="term" value="F:transferase activity"/>
    <property type="evidence" value="ECO:0007669"/>
    <property type="project" value="UniProtKB-KW"/>
</dbReference>
<evidence type="ECO:0000256" key="6">
    <source>
        <dbReference type="ARBA" id="ARBA00023316"/>
    </source>
</evidence>
<evidence type="ECO:0000259" key="8">
    <source>
        <dbReference type="PROSITE" id="PS52029"/>
    </source>
</evidence>
<evidence type="ECO:0000313" key="9">
    <source>
        <dbReference type="EMBL" id="TWF50181.1"/>
    </source>
</evidence>
<evidence type="ECO:0000256" key="4">
    <source>
        <dbReference type="ARBA" id="ARBA00022960"/>
    </source>
</evidence>
<evidence type="ECO:0000313" key="10">
    <source>
        <dbReference type="Proteomes" id="UP000320653"/>
    </source>
</evidence>
<dbReference type="GO" id="GO:0008360">
    <property type="term" value="P:regulation of cell shape"/>
    <property type="evidence" value="ECO:0007669"/>
    <property type="project" value="UniProtKB-UniRule"/>
</dbReference>
<evidence type="ECO:0000256" key="1">
    <source>
        <dbReference type="ARBA" id="ARBA00004752"/>
    </source>
</evidence>
<dbReference type="GO" id="GO:0009252">
    <property type="term" value="P:peptidoglycan biosynthetic process"/>
    <property type="evidence" value="ECO:0007669"/>
    <property type="project" value="UniProtKB-UniPathway"/>
</dbReference>